<protein>
    <submittedName>
        <fullName evidence="1">Uncharacterized protein</fullName>
    </submittedName>
</protein>
<dbReference type="EMBL" id="CP017148">
    <property type="protein sequence ID" value="AOO85193.1"/>
    <property type="molecule type" value="Genomic_DNA"/>
</dbReference>
<dbReference type="KEGG" id="bvv:BHK69_31150"/>
<evidence type="ECO:0000313" key="2">
    <source>
        <dbReference type="Proteomes" id="UP000094969"/>
    </source>
</evidence>
<evidence type="ECO:0000313" key="1">
    <source>
        <dbReference type="EMBL" id="AOO85193.1"/>
    </source>
</evidence>
<gene>
    <name evidence="1" type="ORF">BHK69_31150</name>
</gene>
<dbReference type="Proteomes" id="UP000094969">
    <property type="component" value="Plasmid unnamed1"/>
</dbReference>
<sequence length="178" mass="20161">MDDWLTKYRKGSSLDLPQLIHDDYYEAIKLTYNAGKLVSSMKLLLSCIDSLAYVEYGDDGNPFIAWLDMFADLPSLGITPQELWELRNGLVHMTNLSSKKVRTNKVRQISFRVGADGSYGRDGIYFFDFQKLIDVCSVAINGWIASYNAEPSKFAKFIERYDQTISDSRVATMSKAAP</sequence>
<proteinExistence type="predicted"/>
<keyword evidence="2" id="KW-1185">Reference proteome</keyword>
<reference evidence="1 2" key="1">
    <citation type="journal article" date="2015" name="Antonie Van Leeuwenhoek">
        <title>Bosea vaviloviae sp. nov., a new species of slow-growing rhizobia isolated from nodules of the relict species Vavilovia formosa (Stev.) Fed.</title>
        <authorList>
            <person name="Safronova V.I."/>
            <person name="Kuznetsova I.G."/>
            <person name="Sazanova A.L."/>
            <person name="Kimeklis A.K."/>
            <person name="Belimov A.A."/>
            <person name="Andronov E.E."/>
            <person name="Pinaev A.G."/>
            <person name="Chizhevskaya E.P."/>
            <person name="Pukhaev A.R."/>
            <person name="Popov K.P."/>
            <person name="Willems A."/>
            <person name="Tikhonovich I.A."/>
        </authorList>
    </citation>
    <scope>NUCLEOTIDE SEQUENCE [LARGE SCALE GENOMIC DNA]</scope>
    <source>
        <strain evidence="1 2">Vaf18</strain>
        <plasmid evidence="1">unnamed1</plasmid>
    </source>
</reference>
<geneLocation type="plasmid" evidence="1 2">
    <name>unnamed1</name>
</geneLocation>
<organism evidence="1 2">
    <name type="scientific">Bosea vaviloviae</name>
    <dbReference type="NCBI Taxonomy" id="1526658"/>
    <lineage>
        <taxon>Bacteria</taxon>
        <taxon>Pseudomonadati</taxon>
        <taxon>Pseudomonadota</taxon>
        <taxon>Alphaproteobacteria</taxon>
        <taxon>Hyphomicrobiales</taxon>
        <taxon>Boseaceae</taxon>
        <taxon>Bosea</taxon>
    </lineage>
</organism>
<dbReference type="AlphaFoldDB" id="A0A1D7UCU3"/>
<keyword evidence="1" id="KW-0614">Plasmid</keyword>
<name>A0A1D7UCU3_9HYPH</name>
<accession>A0A1D7UCU3</accession>